<feature type="transmembrane region" description="Helical" evidence="1">
    <location>
        <begin position="56"/>
        <end position="78"/>
    </location>
</feature>
<dbReference type="AlphaFoldDB" id="K1KT34"/>
<protein>
    <submittedName>
        <fullName evidence="2">Uncharacterized protein</fullName>
    </submittedName>
</protein>
<keyword evidence="3" id="KW-1185">Reference proteome</keyword>
<keyword evidence="1" id="KW-0472">Membrane</keyword>
<keyword evidence="1" id="KW-0812">Transmembrane</keyword>
<dbReference type="Proteomes" id="UP000004738">
    <property type="component" value="Unassembled WGS sequence"/>
</dbReference>
<reference evidence="2 3" key="1">
    <citation type="journal article" date="2012" name="J. Bacteriol.">
        <title>Draft Genome Sequence of Bacillus isronensis Strain B3W22, Isolated from the Upper Atmosphere.</title>
        <authorList>
            <person name="Shivaji S."/>
            <person name="Ara S."/>
            <person name="Singh S.K."/>
            <person name="Bandi S."/>
            <person name="Singh A."/>
            <person name="Pinnaka A.K."/>
        </authorList>
    </citation>
    <scope>NUCLEOTIDE SEQUENCE [LARGE SCALE GENOMIC DNA]</scope>
    <source>
        <strain evidence="2 3">B3W22</strain>
    </source>
</reference>
<proteinExistence type="predicted"/>
<evidence type="ECO:0000313" key="2">
    <source>
        <dbReference type="EMBL" id="EKB45661.1"/>
    </source>
</evidence>
<comment type="caution">
    <text evidence="2">The sequence shown here is derived from an EMBL/GenBank/DDBJ whole genome shotgun (WGS) entry which is preliminary data.</text>
</comment>
<name>K1KT34_9BACL</name>
<dbReference type="EMBL" id="AMCK01000006">
    <property type="protein sequence ID" value="EKB45661.1"/>
    <property type="molecule type" value="Genomic_DNA"/>
</dbReference>
<gene>
    <name evidence="2" type="ORF">B857_01612</name>
</gene>
<evidence type="ECO:0000256" key="1">
    <source>
        <dbReference type="SAM" id="Phobius"/>
    </source>
</evidence>
<evidence type="ECO:0000313" key="3">
    <source>
        <dbReference type="Proteomes" id="UP000004738"/>
    </source>
</evidence>
<organism evidence="2 3">
    <name type="scientific">Solibacillus isronensis B3W22</name>
    <dbReference type="NCBI Taxonomy" id="1224748"/>
    <lineage>
        <taxon>Bacteria</taxon>
        <taxon>Bacillati</taxon>
        <taxon>Bacillota</taxon>
        <taxon>Bacilli</taxon>
        <taxon>Bacillales</taxon>
        <taxon>Caryophanaceae</taxon>
        <taxon>Solibacillus</taxon>
    </lineage>
</organism>
<sequence length="79" mass="8755">MKKLLLLILVSLLIAAIEFGKSFDAIVLPISASLILLIGSITVWRIAFGTYVEKKYTVLFLGVVSLYTIGTIFNVLMYN</sequence>
<dbReference type="RefSeq" id="WP_008405440.1">
    <property type="nucleotide sequence ID" value="NZ_AMCK01000006.1"/>
</dbReference>
<keyword evidence="1" id="KW-1133">Transmembrane helix</keyword>
<accession>K1KT34</accession>
<feature type="transmembrane region" description="Helical" evidence="1">
    <location>
        <begin position="26"/>
        <end position="44"/>
    </location>
</feature>
<dbReference type="PATRIC" id="fig|1224748.3.peg.1603"/>